<proteinExistence type="predicted"/>
<feature type="region of interest" description="Disordered" evidence="1">
    <location>
        <begin position="29"/>
        <end position="78"/>
    </location>
</feature>
<dbReference type="Proteomes" id="UP000077280">
    <property type="component" value="Unassembled WGS sequence"/>
</dbReference>
<reference evidence="3" key="2">
    <citation type="submission" date="2019-10" db="EMBL/GenBank/DDBJ databases">
        <title>Malate fermentation in French cider.</title>
        <authorList>
            <person name="Cousin F.J."/>
            <person name="Medina Fernandez S."/>
            <person name="Misery B."/>
            <person name="Laplace J.-M."/>
            <person name="Cretenet M."/>
        </authorList>
    </citation>
    <scope>NUCLEOTIDE SEQUENCE</scope>
    <source>
        <strain evidence="3">UCMA15901</strain>
    </source>
</reference>
<reference evidence="4 5" key="1">
    <citation type="submission" date="2016-05" db="EMBL/GenBank/DDBJ databases">
        <title>Draft genome sequence of Pediococcus parvulus 2.6, a probiotic beta-glucan producer strain.</title>
        <authorList>
            <person name="Mohedano M.L."/>
            <person name="Perez-Ramos A."/>
            <person name="Duenas M.T."/>
            <person name="Lamontanara A."/>
            <person name="Orru L."/>
            <person name="Spano G."/>
            <person name="Capozzi V."/>
            <person name="Lopez P."/>
        </authorList>
    </citation>
    <scope>NUCLEOTIDE SEQUENCE [LARGE SCALE GENOMIC DNA]</scope>
    <source>
        <strain evidence="4 5">2.6</strain>
    </source>
</reference>
<evidence type="ECO:0000313" key="3">
    <source>
        <dbReference type="EMBL" id="MDV7693754.1"/>
    </source>
</evidence>
<keyword evidence="5" id="KW-1185">Reference proteome</keyword>
<evidence type="ECO:0000313" key="5">
    <source>
        <dbReference type="Proteomes" id="UP000077280"/>
    </source>
</evidence>
<dbReference type="EMBL" id="WERX01000005">
    <property type="protein sequence ID" value="MDV7693754.1"/>
    <property type="molecule type" value="Genomic_DNA"/>
</dbReference>
<protein>
    <recommendedName>
        <fullName evidence="7">DUF5067 domain-containing protein</fullName>
    </recommendedName>
</protein>
<dbReference type="Proteomes" id="UP001275867">
    <property type="component" value="Unassembled WGS sequence"/>
</dbReference>
<evidence type="ECO:0000256" key="1">
    <source>
        <dbReference type="SAM" id="MobiDB-lite"/>
    </source>
</evidence>
<evidence type="ECO:0000313" key="6">
    <source>
        <dbReference type="Proteomes" id="UP001275867"/>
    </source>
</evidence>
<organism evidence="3 6">
    <name type="scientific">Pediococcus parvulus</name>
    <dbReference type="NCBI Taxonomy" id="54062"/>
    <lineage>
        <taxon>Bacteria</taxon>
        <taxon>Bacillati</taxon>
        <taxon>Bacillota</taxon>
        <taxon>Bacilli</taxon>
        <taxon>Lactobacillales</taxon>
        <taxon>Lactobacillaceae</taxon>
        <taxon>Pediococcus</taxon>
    </lineage>
</organism>
<name>A0AAP5WD45_9LACO</name>
<keyword evidence="2" id="KW-0732">Signal</keyword>
<feature type="compositionally biased region" description="Low complexity" evidence="1">
    <location>
        <begin position="44"/>
        <end position="76"/>
    </location>
</feature>
<feature type="signal peptide" evidence="2">
    <location>
        <begin position="1"/>
        <end position="17"/>
    </location>
</feature>
<dbReference type="RefSeq" id="WP_068805547.1">
    <property type="nucleotide sequence ID" value="NZ_LXND01000032.1"/>
</dbReference>
<evidence type="ECO:0000256" key="2">
    <source>
        <dbReference type="SAM" id="SignalP"/>
    </source>
</evidence>
<dbReference type="EMBL" id="LXND01000032">
    <property type="protein sequence ID" value="OAD64480.1"/>
    <property type="molecule type" value="Genomic_DNA"/>
</dbReference>
<evidence type="ECO:0008006" key="7">
    <source>
        <dbReference type="Google" id="ProtNLM"/>
    </source>
</evidence>
<gene>
    <name evidence="4" type="ORF">A7K95_04520</name>
    <name evidence="3" type="ORF">GA842_02425</name>
</gene>
<dbReference type="PROSITE" id="PS51257">
    <property type="entry name" value="PROKAR_LIPOPROTEIN"/>
    <property type="match status" value="1"/>
</dbReference>
<comment type="caution">
    <text evidence="3">The sequence shown here is derived from an EMBL/GenBank/DDBJ whole genome shotgun (WGS) entry which is preliminary data.</text>
</comment>
<accession>A0AAP5WD45</accession>
<sequence length="262" mass="28570">MKKIVIFLLLSTTFLTGCGNSTHETRYQDKGKVTFKNQNKNVHKNSGSISKESSASASSASASSTNNSTNTKESSSYTVPKNIKKSARYVAHGDLNLPKQFSYDSFGTKLTLDKIKNVDQTIINRPLQFQIKQVRLIKNEAKTAKAKKMVSTAFSNTGIGSTYYTLQIKYTIKNESNSTIIVGGLNYVKLSANYAGTPISNMVDSSAGKQIRAGKTINTTVVTLVPNNLANRLHSCSIQFSSTYSISGKSFSKDSLVTKIPF</sequence>
<dbReference type="AlphaFoldDB" id="A0AAP5WD45"/>
<feature type="chain" id="PRO_5042880183" description="DUF5067 domain-containing protein" evidence="2">
    <location>
        <begin position="18"/>
        <end position="262"/>
    </location>
</feature>
<evidence type="ECO:0000313" key="4">
    <source>
        <dbReference type="EMBL" id="OAD64480.1"/>
    </source>
</evidence>